<reference evidence="8" key="2">
    <citation type="journal article" date="2007" name="Science">
        <title>Genome sequence of Aedes aegypti, a major arbovirus vector.</title>
        <authorList>
            <person name="Nene V."/>
            <person name="Wortman J.R."/>
            <person name="Lawson D."/>
            <person name="Haas B."/>
            <person name="Kodira C."/>
            <person name="Tu Z.J."/>
            <person name="Loftus B."/>
            <person name="Xi Z."/>
            <person name="Megy K."/>
            <person name="Grabherr M."/>
            <person name="Ren Q."/>
            <person name="Zdobnov E.M."/>
            <person name="Lobo N.F."/>
            <person name="Campbell K.S."/>
            <person name="Brown S.E."/>
            <person name="Bonaldo M.F."/>
            <person name="Zhu J."/>
            <person name="Sinkins S.P."/>
            <person name="Hogenkamp D.G."/>
            <person name="Amedeo P."/>
            <person name="Arensburger P."/>
            <person name="Atkinson P.W."/>
            <person name="Bidwell S."/>
            <person name="Biedler J."/>
            <person name="Birney E."/>
            <person name="Bruggner R.V."/>
            <person name="Costas J."/>
            <person name="Coy M.R."/>
            <person name="Crabtree J."/>
            <person name="Crawford M."/>
            <person name="Debruyn B."/>
            <person name="Decaprio D."/>
            <person name="Eiglmeier K."/>
            <person name="Eisenstadt E."/>
            <person name="El-Dorry H."/>
            <person name="Gelbart W.M."/>
            <person name="Gomes S.L."/>
            <person name="Hammond M."/>
            <person name="Hannick L.I."/>
            <person name="Hogan J.R."/>
            <person name="Holmes M.H."/>
            <person name="Jaffe D."/>
            <person name="Johnston J.S."/>
            <person name="Kennedy R.C."/>
            <person name="Koo H."/>
            <person name="Kravitz S."/>
            <person name="Kriventseva E.V."/>
            <person name="Kulp D."/>
            <person name="Labutti K."/>
            <person name="Lee E."/>
            <person name="Li S."/>
            <person name="Lovin D.D."/>
            <person name="Mao C."/>
            <person name="Mauceli E."/>
            <person name="Menck C.F."/>
            <person name="Miller J.R."/>
            <person name="Montgomery P."/>
            <person name="Mori A."/>
            <person name="Nascimento A.L."/>
            <person name="Naveira H.F."/>
            <person name="Nusbaum C."/>
            <person name="O'leary S."/>
            <person name="Orvis J."/>
            <person name="Pertea M."/>
            <person name="Quesneville H."/>
            <person name="Reidenbach K.R."/>
            <person name="Rogers Y.H."/>
            <person name="Roth C.W."/>
            <person name="Schneider J.R."/>
            <person name="Schatz M."/>
            <person name="Shumway M."/>
            <person name="Stanke M."/>
            <person name="Stinson E.O."/>
            <person name="Tubio J.M."/>
            <person name="Vanzee J.P."/>
            <person name="Verjovski-Almeida S."/>
            <person name="Werner D."/>
            <person name="White O."/>
            <person name="Wyder S."/>
            <person name="Zeng Q."/>
            <person name="Zhao Q."/>
            <person name="Zhao Y."/>
            <person name="Hill C.A."/>
            <person name="Raikhel A.S."/>
            <person name="Soares M.B."/>
            <person name="Knudson D.L."/>
            <person name="Lee N.H."/>
            <person name="Galagan J."/>
            <person name="Salzberg S.L."/>
            <person name="Paulsen I.T."/>
            <person name="Dimopoulos G."/>
            <person name="Collins F.H."/>
            <person name="Birren B."/>
            <person name="Fraser-Liggett C.M."/>
            <person name="Severson D.W."/>
        </authorList>
    </citation>
    <scope>NUCLEOTIDE SEQUENCE [LARGE SCALE GENOMIC DNA]</scope>
    <source>
        <strain evidence="8">Liverpool</strain>
    </source>
</reference>
<feature type="signal peptide" evidence="6">
    <location>
        <begin position="1"/>
        <end position="23"/>
    </location>
</feature>
<dbReference type="EMBL" id="CH477246">
    <property type="protein sequence ID" value="EAT46172.1"/>
    <property type="molecule type" value="Genomic_DNA"/>
</dbReference>
<organism evidence="8 9">
    <name type="scientific">Aedes aegypti</name>
    <name type="common">Yellowfever mosquito</name>
    <name type="synonym">Culex aegypti</name>
    <dbReference type="NCBI Taxonomy" id="7159"/>
    <lineage>
        <taxon>Eukaryota</taxon>
        <taxon>Metazoa</taxon>
        <taxon>Ecdysozoa</taxon>
        <taxon>Arthropoda</taxon>
        <taxon>Hexapoda</taxon>
        <taxon>Insecta</taxon>
        <taxon>Pterygota</taxon>
        <taxon>Neoptera</taxon>
        <taxon>Endopterygota</taxon>
        <taxon>Diptera</taxon>
        <taxon>Nematocera</taxon>
        <taxon>Culicoidea</taxon>
        <taxon>Culicidae</taxon>
        <taxon>Culicinae</taxon>
        <taxon>Aedini</taxon>
        <taxon>Aedes</taxon>
        <taxon>Stegomyia</taxon>
    </lineage>
</organism>
<feature type="domain" description="Chitin-binding type-2" evidence="7">
    <location>
        <begin position="215"/>
        <end position="274"/>
    </location>
</feature>
<accession>A0A1S4F292</accession>
<dbReference type="Gene3D" id="2.170.140.10">
    <property type="entry name" value="Chitin binding domain"/>
    <property type="match status" value="4"/>
</dbReference>
<keyword evidence="3" id="KW-0677">Repeat</keyword>
<dbReference type="KEGG" id="aag:5575313"/>
<feature type="domain" description="Chitin-binding type-2" evidence="7">
    <location>
        <begin position="147"/>
        <end position="208"/>
    </location>
</feature>
<keyword evidence="5" id="KW-0325">Glycoprotein</keyword>
<name>A0A1S4F292_AEDAE</name>
<evidence type="ECO:0000256" key="2">
    <source>
        <dbReference type="ARBA" id="ARBA00022729"/>
    </source>
</evidence>
<evidence type="ECO:0000259" key="7">
    <source>
        <dbReference type="PROSITE" id="PS50940"/>
    </source>
</evidence>
<dbReference type="Pfam" id="PF01607">
    <property type="entry name" value="CBM_14"/>
    <property type="match status" value="4"/>
</dbReference>
<dbReference type="OMA" id="RTCTRYV"/>
<evidence type="ECO:0000313" key="8">
    <source>
        <dbReference type="EMBL" id="EAT46172.1"/>
    </source>
</evidence>
<sequence>MRRIIGVALFSVIALSIVPTSEANRCAGRPDGFFINDYTACEGFFTCIRETPVPGRCPEGFYFNENSQLCDHPWNVICLLCVREETETETEPDTNNVVTEFFPIENECRMYTLCVDGVGFLRECSPGLMFDREAQRCDLEANVQCVESLCPNSVNPAVASMVPDPTDCSQYFICFNRVPNGPHSCNTGLLFDPITRRCDLEENVECEVVTEPPTLTDCPASGLHYIPVEGECSNFFICLDGDKIGEEVCADGLIFDVNLRNCRPRTDEGSQCITDPPAEVAARLFLGYN</sequence>
<protein>
    <submittedName>
        <fullName evidence="8">AAEL002623-PA</fullName>
    </submittedName>
</protein>
<evidence type="ECO:0000256" key="4">
    <source>
        <dbReference type="ARBA" id="ARBA00023157"/>
    </source>
</evidence>
<dbReference type="SMART" id="SM00494">
    <property type="entry name" value="ChtBD2"/>
    <property type="match status" value="4"/>
</dbReference>
<dbReference type="InterPro" id="IPR051940">
    <property type="entry name" value="Chitin_bind-dev_reg"/>
</dbReference>
<feature type="domain" description="Chitin-binding type-2" evidence="7">
    <location>
        <begin position="91"/>
        <end position="145"/>
    </location>
</feature>
<dbReference type="Proteomes" id="UP000682892">
    <property type="component" value="Unassembled WGS sequence"/>
</dbReference>
<keyword evidence="1" id="KW-0147">Chitin-binding</keyword>
<evidence type="ECO:0000256" key="6">
    <source>
        <dbReference type="SAM" id="SignalP"/>
    </source>
</evidence>
<evidence type="ECO:0000256" key="1">
    <source>
        <dbReference type="ARBA" id="ARBA00022669"/>
    </source>
</evidence>
<feature type="chain" id="PRO_5036494324" evidence="6">
    <location>
        <begin position="24"/>
        <end position="289"/>
    </location>
</feature>
<dbReference type="PANTHER" id="PTHR23301">
    <property type="entry name" value="CHITIN BINDING PERITROPHIN-A"/>
    <property type="match status" value="1"/>
</dbReference>
<keyword evidence="4" id="KW-1015">Disulfide bond</keyword>
<dbReference type="InterPro" id="IPR002557">
    <property type="entry name" value="Chitin-bd_dom"/>
</dbReference>
<evidence type="ECO:0000256" key="5">
    <source>
        <dbReference type="ARBA" id="ARBA00023180"/>
    </source>
</evidence>
<reference evidence="8" key="3">
    <citation type="submission" date="2012-09" db="EMBL/GenBank/DDBJ databases">
        <authorList>
            <consortium name="VectorBase"/>
        </authorList>
    </citation>
    <scope>NUCLEOTIDE SEQUENCE</scope>
    <source>
        <strain evidence="8">Liverpool</strain>
    </source>
</reference>
<dbReference type="AlphaFoldDB" id="A0A1S4F292"/>
<dbReference type="SUPFAM" id="SSF57625">
    <property type="entry name" value="Invertebrate chitin-binding proteins"/>
    <property type="match status" value="4"/>
</dbReference>
<reference evidence="8" key="1">
    <citation type="submission" date="2005-10" db="EMBL/GenBank/DDBJ databases">
        <authorList>
            <person name="Loftus B.J."/>
            <person name="Nene V.M."/>
            <person name="Hannick L.I."/>
            <person name="Bidwell S."/>
            <person name="Haas B."/>
            <person name="Amedeo P."/>
            <person name="Orvis J."/>
            <person name="Wortman J.R."/>
            <person name="White O.R."/>
            <person name="Salzberg S."/>
            <person name="Shumway M."/>
            <person name="Koo H."/>
            <person name="Zhao Y."/>
            <person name="Holmes M."/>
            <person name="Miller J."/>
            <person name="Schatz M."/>
            <person name="Pop M."/>
            <person name="Pai G."/>
            <person name="Utterback T."/>
            <person name="Rogers Y.-H."/>
            <person name="Kravitz S."/>
            <person name="Fraser C.M."/>
        </authorList>
    </citation>
    <scope>NUCLEOTIDE SEQUENCE</scope>
    <source>
        <strain evidence="8">Liverpool</strain>
    </source>
</reference>
<feature type="domain" description="Chitin-binding type-2" evidence="7">
    <location>
        <begin position="23"/>
        <end position="80"/>
    </location>
</feature>
<dbReference type="PROSITE" id="PS50940">
    <property type="entry name" value="CHIT_BIND_II"/>
    <property type="match status" value="4"/>
</dbReference>
<dbReference type="PANTHER" id="PTHR23301:SF0">
    <property type="entry name" value="CHITIN-BINDING TYPE-2 DOMAIN-CONTAINING PROTEIN-RELATED"/>
    <property type="match status" value="1"/>
</dbReference>
<evidence type="ECO:0000256" key="3">
    <source>
        <dbReference type="ARBA" id="ARBA00022737"/>
    </source>
</evidence>
<proteinExistence type="predicted"/>
<gene>
    <name evidence="8" type="ORF">AaeL_AAEL002623</name>
</gene>
<dbReference type="HOGENOM" id="CLU_062693_0_0_1"/>
<dbReference type="OrthoDB" id="6020543at2759"/>
<dbReference type="GO" id="GO:0005576">
    <property type="term" value="C:extracellular region"/>
    <property type="evidence" value="ECO:0007669"/>
    <property type="project" value="InterPro"/>
</dbReference>
<dbReference type="InterPro" id="IPR036508">
    <property type="entry name" value="Chitin-bd_dom_sf"/>
</dbReference>
<evidence type="ECO:0000313" key="9">
    <source>
        <dbReference type="Proteomes" id="UP000682892"/>
    </source>
</evidence>
<keyword evidence="2 6" id="KW-0732">Signal</keyword>
<dbReference type="GO" id="GO:0008061">
    <property type="term" value="F:chitin binding"/>
    <property type="evidence" value="ECO:0007669"/>
    <property type="project" value="UniProtKB-KW"/>
</dbReference>